<gene>
    <name evidence="2" type="ORF">ACFO6W_19755</name>
</gene>
<name>A0ABV9L094_9BACT</name>
<sequence length="97" mass="11273">MKKILLLLFILASSSATYAQTGDGSLYYNNIEVYKDLQLSFKQTAQIKDLKREVKKQFQAIRRDRTIPGQRKGQRKHALALKYKPGKNETPVIERYL</sequence>
<reference evidence="3" key="1">
    <citation type="journal article" date="2019" name="Int. J. Syst. Evol. Microbiol.">
        <title>The Global Catalogue of Microorganisms (GCM) 10K type strain sequencing project: providing services to taxonomists for standard genome sequencing and annotation.</title>
        <authorList>
            <consortium name="The Broad Institute Genomics Platform"/>
            <consortium name="The Broad Institute Genome Sequencing Center for Infectious Disease"/>
            <person name="Wu L."/>
            <person name="Ma J."/>
        </authorList>
    </citation>
    <scope>NUCLEOTIDE SEQUENCE [LARGE SCALE GENOMIC DNA]</scope>
    <source>
        <strain evidence="3">CCUG 66188</strain>
    </source>
</reference>
<protein>
    <recommendedName>
        <fullName evidence="4">OmpH family outer membrane protein</fullName>
    </recommendedName>
</protein>
<feature type="chain" id="PRO_5047225102" description="OmpH family outer membrane protein" evidence="1">
    <location>
        <begin position="20"/>
        <end position="97"/>
    </location>
</feature>
<evidence type="ECO:0000313" key="3">
    <source>
        <dbReference type="Proteomes" id="UP001596023"/>
    </source>
</evidence>
<keyword evidence="1" id="KW-0732">Signal</keyword>
<evidence type="ECO:0000313" key="2">
    <source>
        <dbReference type="EMBL" id="MFC4675927.1"/>
    </source>
</evidence>
<feature type="signal peptide" evidence="1">
    <location>
        <begin position="1"/>
        <end position="19"/>
    </location>
</feature>
<comment type="caution">
    <text evidence="2">The sequence shown here is derived from an EMBL/GenBank/DDBJ whole genome shotgun (WGS) entry which is preliminary data.</text>
</comment>
<evidence type="ECO:0008006" key="4">
    <source>
        <dbReference type="Google" id="ProtNLM"/>
    </source>
</evidence>
<evidence type="ECO:0000256" key="1">
    <source>
        <dbReference type="SAM" id="SignalP"/>
    </source>
</evidence>
<organism evidence="2 3">
    <name type="scientific">Dysgonomonas termitidis</name>
    <dbReference type="NCBI Taxonomy" id="1516126"/>
    <lineage>
        <taxon>Bacteria</taxon>
        <taxon>Pseudomonadati</taxon>
        <taxon>Bacteroidota</taxon>
        <taxon>Bacteroidia</taxon>
        <taxon>Bacteroidales</taxon>
        <taxon>Dysgonomonadaceae</taxon>
        <taxon>Dysgonomonas</taxon>
    </lineage>
</organism>
<keyword evidence="3" id="KW-1185">Reference proteome</keyword>
<proteinExistence type="predicted"/>
<dbReference type="RefSeq" id="WP_379999634.1">
    <property type="nucleotide sequence ID" value="NZ_JBHSGN010000120.1"/>
</dbReference>
<dbReference type="EMBL" id="JBHSGN010000120">
    <property type="protein sequence ID" value="MFC4675927.1"/>
    <property type="molecule type" value="Genomic_DNA"/>
</dbReference>
<dbReference type="Proteomes" id="UP001596023">
    <property type="component" value="Unassembled WGS sequence"/>
</dbReference>
<accession>A0ABV9L094</accession>